<feature type="binding site" evidence="13">
    <location>
        <position position="68"/>
    </location>
    <ligand>
        <name>thiamine diphosphate</name>
        <dbReference type="ChEBI" id="CHEBI:58937"/>
    </ligand>
</feature>
<evidence type="ECO:0000256" key="14">
    <source>
        <dbReference type="PIRSR" id="PIRSR605478-4"/>
    </source>
</evidence>
<dbReference type="EC" id="2.2.1.1" evidence="3 10"/>
<reference evidence="18" key="1">
    <citation type="submission" date="2022-12" db="EMBL/GenBank/DDBJ databases">
        <title>Whole genome sequence analysis of a duck derived balloon bacteium Aerococcus urinaeequi henan2020.</title>
        <authorList>
            <person name="Zhang H."/>
            <person name="Qiao H.X."/>
            <person name="Bian C.Z."/>
            <person name="Shu J.C."/>
        </authorList>
    </citation>
    <scope>NUCLEOTIDE SEQUENCE</scope>
    <source>
        <strain evidence="18">2020-HN-1</strain>
    </source>
</reference>
<dbReference type="FunFam" id="3.40.50.970:FF:000003">
    <property type="entry name" value="Transketolase"/>
    <property type="match status" value="1"/>
</dbReference>
<evidence type="ECO:0000256" key="5">
    <source>
        <dbReference type="ARBA" id="ARBA00022679"/>
    </source>
</evidence>
<dbReference type="GO" id="GO:0004802">
    <property type="term" value="F:transketolase activity"/>
    <property type="evidence" value="ECO:0007669"/>
    <property type="project" value="UniProtKB-UniRule"/>
</dbReference>
<feature type="binding site" evidence="12">
    <location>
        <position position="262"/>
    </location>
    <ligand>
        <name>substrate</name>
    </ligand>
</feature>
<feature type="binding site" evidence="14">
    <location>
        <position position="187"/>
    </location>
    <ligand>
        <name>Mg(2+)</name>
        <dbReference type="ChEBI" id="CHEBI:18420"/>
    </ligand>
</feature>
<evidence type="ECO:0000256" key="9">
    <source>
        <dbReference type="ARBA" id="ARBA00049473"/>
    </source>
</evidence>
<evidence type="ECO:0000256" key="11">
    <source>
        <dbReference type="PIRSR" id="PIRSR605478-1"/>
    </source>
</evidence>
<comment type="catalytic activity">
    <reaction evidence="9 16">
        <text>D-sedoheptulose 7-phosphate + D-glyceraldehyde 3-phosphate = aldehydo-D-ribose 5-phosphate + D-xylulose 5-phosphate</text>
        <dbReference type="Rhea" id="RHEA:10508"/>
        <dbReference type="ChEBI" id="CHEBI:57483"/>
        <dbReference type="ChEBI" id="CHEBI:57737"/>
        <dbReference type="ChEBI" id="CHEBI:58273"/>
        <dbReference type="ChEBI" id="CHEBI:59776"/>
        <dbReference type="EC" id="2.2.1.1"/>
    </reaction>
</comment>
<evidence type="ECO:0000256" key="13">
    <source>
        <dbReference type="PIRSR" id="PIRSR605478-3"/>
    </source>
</evidence>
<protein>
    <recommendedName>
        <fullName evidence="4 10">Transketolase</fullName>
        <ecNumber evidence="3 10">2.2.1.1</ecNumber>
    </recommendedName>
</protein>
<feature type="binding site" evidence="12">
    <location>
        <position position="473"/>
    </location>
    <ligand>
        <name>substrate</name>
    </ligand>
</feature>
<feature type="domain" description="Transketolase-like pyrimidine-binding" evidence="17">
    <location>
        <begin position="354"/>
        <end position="525"/>
    </location>
</feature>
<evidence type="ECO:0000256" key="8">
    <source>
        <dbReference type="ARBA" id="ARBA00023052"/>
    </source>
</evidence>
<evidence type="ECO:0000256" key="16">
    <source>
        <dbReference type="RuleBase" id="RU004996"/>
    </source>
</evidence>
<evidence type="ECO:0000256" key="12">
    <source>
        <dbReference type="PIRSR" id="PIRSR605478-2"/>
    </source>
</evidence>
<feature type="binding site" evidence="14">
    <location>
        <position position="189"/>
    </location>
    <ligand>
        <name>Mg(2+)</name>
        <dbReference type="ChEBI" id="CHEBI:18420"/>
    </ligand>
</feature>
<keyword evidence="5 16" id="KW-0808">Transferase</keyword>
<dbReference type="Proteomes" id="UP001164714">
    <property type="component" value="Chromosome"/>
</dbReference>
<evidence type="ECO:0000256" key="15">
    <source>
        <dbReference type="PIRSR" id="PIRSR605478-5"/>
    </source>
</evidence>
<dbReference type="SUPFAM" id="SSF52922">
    <property type="entry name" value="TK C-terminal domain-like"/>
    <property type="match status" value="1"/>
</dbReference>
<comment type="cofactor">
    <cofactor evidence="16">
        <name>Mg(2+)</name>
        <dbReference type="ChEBI" id="CHEBI:18420"/>
    </cofactor>
    <cofactor evidence="16">
        <name>Ca(2+)</name>
        <dbReference type="ChEBI" id="CHEBI:29108"/>
    </cofactor>
    <cofactor evidence="16">
        <name>Mn(2+)</name>
        <dbReference type="ChEBI" id="CHEBI:29035"/>
    </cofactor>
    <cofactor evidence="16">
        <name>Co(2+)</name>
        <dbReference type="ChEBI" id="CHEBI:48828"/>
    </cofactor>
    <text evidence="16">Binds 1 Mg(2+) ion per subunit. Can also utilize other divalent metal cations, such as Ca(2+), Mn(2+) and Co(2+).</text>
</comment>
<keyword evidence="7 14" id="KW-0460">Magnesium</keyword>
<feature type="binding site" evidence="13">
    <location>
        <position position="187"/>
    </location>
    <ligand>
        <name>thiamine diphosphate</name>
        <dbReference type="ChEBI" id="CHEBI:58937"/>
    </ligand>
</feature>
<dbReference type="PANTHER" id="PTHR43522">
    <property type="entry name" value="TRANSKETOLASE"/>
    <property type="match status" value="1"/>
</dbReference>
<dbReference type="PROSITE" id="PS00801">
    <property type="entry name" value="TRANSKETOLASE_1"/>
    <property type="match status" value="1"/>
</dbReference>
<feature type="binding site" evidence="13">
    <location>
        <position position="158"/>
    </location>
    <ligand>
        <name>thiamine diphosphate</name>
        <dbReference type="ChEBI" id="CHEBI:58937"/>
    </ligand>
</feature>
<evidence type="ECO:0000256" key="4">
    <source>
        <dbReference type="ARBA" id="ARBA00016662"/>
    </source>
</evidence>
<feature type="binding site" evidence="12">
    <location>
        <position position="469"/>
    </location>
    <ligand>
        <name>substrate</name>
    </ligand>
</feature>
<dbReference type="InterPro" id="IPR029061">
    <property type="entry name" value="THDP-binding"/>
</dbReference>
<accession>A0AA47G9M7</accession>
<feature type="binding site" evidence="12">
    <location>
        <position position="461"/>
    </location>
    <ligand>
        <name>substrate</name>
    </ligand>
</feature>
<dbReference type="InterPro" id="IPR005478">
    <property type="entry name" value="Transketolase_bac-like"/>
</dbReference>
<feature type="binding site" evidence="12">
    <location>
        <position position="384"/>
    </location>
    <ligand>
        <name>substrate</name>
    </ligand>
</feature>
<feature type="active site" description="Proton donor" evidence="11">
    <location>
        <position position="411"/>
    </location>
</feature>
<comment type="similarity">
    <text evidence="1 16">Belongs to the transketolase family.</text>
</comment>
<dbReference type="SUPFAM" id="SSF52518">
    <property type="entry name" value="Thiamin diphosphate-binding fold (THDP-binding)"/>
    <property type="match status" value="2"/>
</dbReference>
<comment type="subunit">
    <text evidence="2 16">Homodimer.</text>
</comment>
<dbReference type="FunFam" id="3.40.50.920:FF:000003">
    <property type="entry name" value="Transketolase"/>
    <property type="match status" value="1"/>
</dbReference>
<comment type="cofactor">
    <cofactor evidence="13">
        <name>thiamine diphosphate</name>
        <dbReference type="ChEBI" id="CHEBI:58937"/>
    </cofactor>
    <text evidence="13">Binds 1 thiamine pyrophosphate per subunit. During the reaction, the substrate forms a covalent intermediate with the cofactor.</text>
</comment>
<dbReference type="GO" id="GO:0006098">
    <property type="term" value="P:pentose-phosphate shunt"/>
    <property type="evidence" value="ECO:0007669"/>
    <property type="project" value="TreeGrafter"/>
</dbReference>
<gene>
    <name evidence="18" type="primary">tkt</name>
    <name evidence="18" type="ORF">OZ415_01930</name>
</gene>
<keyword evidence="8 13" id="KW-0786">Thiamine pyrophosphate</keyword>
<feature type="binding site" evidence="12">
    <location>
        <position position="28"/>
    </location>
    <ligand>
        <name>substrate</name>
    </ligand>
</feature>
<dbReference type="InterPro" id="IPR005475">
    <property type="entry name" value="Transketolase-like_Pyr-bd"/>
</dbReference>
<dbReference type="InterPro" id="IPR055152">
    <property type="entry name" value="Transketolase-like_C_2"/>
</dbReference>
<feature type="site" description="Important for catalytic activity" evidence="15">
    <location>
        <position position="262"/>
    </location>
</feature>
<dbReference type="Gene3D" id="3.40.50.920">
    <property type="match status" value="1"/>
</dbReference>
<keyword evidence="16" id="KW-0106">Calcium</keyword>
<dbReference type="PANTHER" id="PTHR43522:SF2">
    <property type="entry name" value="TRANSKETOLASE 1-RELATED"/>
    <property type="match status" value="1"/>
</dbReference>
<dbReference type="EMBL" id="CP114063">
    <property type="protein sequence ID" value="WAT24886.1"/>
    <property type="molecule type" value="Genomic_DNA"/>
</dbReference>
<dbReference type="Pfam" id="PF00456">
    <property type="entry name" value="Transketolase_N"/>
    <property type="match status" value="1"/>
</dbReference>
<dbReference type="AlphaFoldDB" id="A0AA47G9M7"/>
<dbReference type="InterPro" id="IPR009014">
    <property type="entry name" value="Transketo_C/PFOR_II"/>
</dbReference>
<dbReference type="RefSeq" id="WP_269105209.1">
    <property type="nucleotide sequence ID" value="NZ_CP114063.1"/>
</dbReference>
<evidence type="ECO:0000313" key="19">
    <source>
        <dbReference type="Proteomes" id="UP001164714"/>
    </source>
</evidence>
<dbReference type="CDD" id="cd07033">
    <property type="entry name" value="TPP_PYR_DXS_TK_like"/>
    <property type="match status" value="1"/>
</dbReference>
<dbReference type="Gene3D" id="3.40.50.970">
    <property type="match status" value="2"/>
</dbReference>
<dbReference type="SMART" id="SM00861">
    <property type="entry name" value="Transket_pyr"/>
    <property type="match status" value="1"/>
</dbReference>
<keyword evidence="6 14" id="KW-0479">Metal-binding</keyword>
<feature type="binding site" evidence="14">
    <location>
        <position position="157"/>
    </location>
    <ligand>
        <name>Mg(2+)</name>
        <dbReference type="ChEBI" id="CHEBI:18420"/>
    </ligand>
</feature>
<dbReference type="CDD" id="cd02012">
    <property type="entry name" value="TPP_TK"/>
    <property type="match status" value="1"/>
</dbReference>
<feature type="binding site" evidence="12">
    <location>
        <position position="520"/>
    </location>
    <ligand>
        <name>substrate</name>
    </ligand>
</feature>
<dbReference type="InterPro" id="IPR020826">
    <property type="entry name" value="Transketolase_BS"/>
</dbReference>
<feature type="site" description="Important for catalytic activity" evidence="15">
    <location>
        <position position="28"/>
    </location>
</feature>
<name>A0AA47G9M7_9LACT</name>
<dbReference type="NCBIfam" id="TIGR00232">
    <property type="entry name" value="tktlase_bact"/>
    <property type="match status" value="1"/>
</dbReference>
<dbReference type="GO" id="GO:0005829">
    <property type="term" value="C:cytosol"/>
    <property type="evidence" value="ECO:0007669"/>
    <property type="project" value="TreeGrafter"/>
</dbReference>
<evidence type="ECO:0000313" key="18">
    <source>
        <dbReference type="EMBL" id="WAT24886.1"/>
    </source>
</evidence>
<dbReference type="InterPro" id="IPR049557">
    <property type="entry name" value="Transketolase_CS"/>
</dbReference>
<evidence type="ECO:0000256" key="10">
    <source>
        <dbReference type="NCBIfam" id="TIGR00232"/>
    </source>
</evidence>
<evidence type="ECO:0000259" key="17">
    <source>
        <dbReference type="SMART" id="SM00861"/>
    </source>
</evidence>
<dbReference type="InterPro" id="IPR005474">
    <property type="entry name" value="Transketolase_N"/>
</dbReference>
<proteinExistence type="inferred from homology"/>
<comment type="function">
    <text evidence="16">Catalyzes the transfer of a two-carbon ketol group from a ketose donor to an aldose acceptor, via a covalent intermediate with the cofactor thiamine pyrophosphate.</text>
</comment>
<evidence type="ECO:0000256" key="3">
    <source>
        <dbReference type="ARBA" id="ARBA00013152"/>
    </source>
</evidence>
<feature type="binding site" evidence="12">
    <location>
        <position position="357"/>
    </location>
    <ligand>
        <name>substrate</name>
    </ligand>
</feature>
<sequence>MFNKSDQLAVDTLRSLSISQINRANSGHPGLPLGAAPMVYALWAGHLNIDGSHPDWSNQDRFVLSAGHGSALLYSLLHVSGFDISIEDLKKFRQLNSRTPGHPESHITAGVHATTGPLGQGISEAVGLATAEAHAAALYNREEFDIVNHYTYVLCGDGDLMEGISYEACSFAGHQKLEKLIMLYDSNDISLDGAVSDSFSEDIKLRFESQGWHYQLVQDGTNLEEIYNAIESAKNEDEKPSIIEIKTTIGFGSPLAGSHKVHGNPLSKEQWQDTKKELGYHYEDFDVPKEAEERFKSNIRERGSREYENWKLQFDLYSKKYPALANQYIQSIKGELPDNYDKNLTFITDSNYAEASRDSINKAIQNVANTIPWLWGGSADLFSSNKTYIEGAGDFKPTNRSGKNIWYGVREFAMAGISNGIILYGGSKTFLSTFFIFSDYAKNAIRIAALSKLPNIFILTHDSIALGPDGPTHQPIEQFAQFRAMPNLNVIRPADVNETNVAFKIALESKETPTMIALSRQPLPIIKSTKEEVENGVRNGAYIVSESKKIIPDGILIATGSELTLALKVKEKLCEQDIDVRVVSMPSTYLFDQQSHEYKEAVLPKDVSNKMSIEMGSTMPWYKYVGKKGYTYGIDTFGTSGPADEVIEKYGFTVEKVVSKYLEVFYK</sequence>
<dbReference type="InterPro" id="IPR033247">
    <property type="entry name" value="Transketolase_fam"/>
</dbReference>
<comment type="cofactor">
    <cofactor evidence="14">
        <name>Mg(2+)</name>
        <dbReference type="ChEBI" id="CHEBI:18420"/>
    </cofactor>
    <text evidence="14">Binds 1 Mg(2+) ion per subunit. Can also utilize other divalent metal cations, such as Ca(2+), Mn(2+) and Co(2+).</text>
</comment>
<feature type="binding site" evidence="13">
    <location>
        <position position="262"/>
    </location>
    <ligand>
        <name>thiamine diphosphate</name>
        <dbReference type="ChEBI" id="CHEBI:58937"/>
    </ligand>
</feature>
<evidence type="ECO:0000256" key="6">
    <source>
        <dbReference type="ARBA" id="ARBA00022723"/>
    </source>
</evidence>
<dbReference type="FunFam" id="3.40.50.970:FF:000004">
    <property type="entry name" value="Transketolase"/>
    <property type="match status" value="1"/>
</dbReference>
<dbReference type="Pfam" id="PF02779">
    <property type="entry name" value="Transket_pyr"/>
    <property type="match status" value="1"/>
</dbReference>
<evidence type="ECO:0000256" key="1">
    <source>
        <dbReference type="ARBA" id="ARBA00007131"/>
    </source>
</evidence>
<feature type="binding site" evidence="13">
    <location>
        <position position="437"/>
    </location>
    <ligand>
        <name>thiamine diphosphate</name>
        <dbReference type="ChEBI" id="CHEBI:58937"/>
    </ligand>
</feature>
<evidence type="ECO:0000256" key="7">
    <source>
        <dbReference type="ARBA" id="ARBA00022842"/>
    </source>
</evidence>
<evidence type="ECO:0000256" key="2">
    <source>
        <dbReference type="ARBA" id="ARBA00011738"/>
    </source>
</evidence>
<feature type="binding site" evidence="13">
    <location>
        <begin position="116"/>
        <end position="118"/>
    </location>
    <ligand>
        <name>thiamine diphosphate</name>
        <dbReference type="ChEBI" id="CHEBI:58937"/>
    </ligand>
</feature>
<dbReference type="PROSITE" id="PS00802">
    <property type="entry name" value="TRANSKETOLASE_2"/>
    <property type="match status" value="1"/>
</dbReference>
<organism evidence="18 19">
    <name type="scientific">Aerococcus urinaeequi</name>
    <dbReference type="NCBI Taxonomy" id="51665"/>
    <lineage>
        <taxon>Bacteria</taxon>
        <taxon>Bacillati</taxon>
        <taxon>Bacillota</taxon>
        <taxon>Bacilli</taxon>
        <taxon>Lactobacillales</taxon>
        <taxon>Aerococcaceae</taxon>
        <taxon>Aerococcus</taxon>
    </lineage>
</organism>
<dbReference type="GO" id="GO:0046872">
    <property type="term" value="F:metal ion binding"/>
    <property type="evidence" value="ECO:0007669"/>
    <property type="project" value="UniProtKB-KW"/>
</dbReference>
<dbReference type="Pfam" id="PF22613">
    <property type="entry name" value="Transketolase_C_1"/>
    <property type="match status" value="1"/>
</dbReference>